<dbReference type="InterPro" id="IPR011434">
    <property type="entry name" value="Ltp-like_HTH"/>
</dbReference>
<feature type="compositionally biased region" description="Low complexity" evidence="1">
    <location>
        <begin position="124"/>
        <end position="135"/>
    </location>
</feature>
<reference evidence="4 5" key="1">
    <citation type="submission" date="2020-05" db="EMBL/GenBank/DDBJ databases">
        <title>Genome Sequencing of Type Strains.</title>
        <authorList>
            <person name="Lemaire J.F."/>
            <person name="Inderbitzin P."/>
            <person name="Gregorio O.A."/>
            <person name="Collins S.B."/>
            <person name="Wespe N."/>
            <person name="Knight-Connoni V."/>
        </authorList>
    </citation>
    <scope>NUCLEOTIDE SEQUENCE [LARGE SCALE GENOMIC DNA]</scope>
    <source>
        <strain evidence="4 5">DSM 20512</strain>
    </source>
</reference>
<gene>
    <name evidence="4" type="ORF">HP467_17795</name>
</gene>
<sequence>MPQTPPPFPQYQGHGPGLPPSQPGGLTPKRAAGLAIAALVVGIAAFLFGLIPVFGALVGIAAIILAVLAIRRQQSKGLAATGLVLGILATLSSVGTAAGLGALFSSDEVRQAAVVAASPTPVQEQESPSTEPAAPESEEAAPAEAAPAQPDVPADFTSALNKAESYSELMHMSKAGIYDQLTSEYGEKFSPEAAQYAVDTVQVDWNANALAKAKDYQSSISMSPDAIRDQLTSEFGEKFLPAEADYAMAHLND</sequence>
<dbReference type="Gene3D" id="1.10.10.10">
    <property type="entry name" value="Winged helix-like DNA-binding domain superfamily/Winged helix DNA-binding domain"/>
    <property type="match status" value="2"/>
</dbReference>
<evidence type="ECO:0000313" key="4">
    <source>
        <dbReference type="EMBL" id="NUU29948.1"/>
    </source>
</evidence>
<evidence type="ECO:0000256" key="1">
    <source>
        <dbReference type="SAM" id="MobiDB-lite"/>
    </source>
</evidence>
<protein>
    <recommendedName>
        <fullName evidence="3">Putative host cell surface-exposed lipoprotein Ltp-like HTH region domain-containing protein</fullName>
    </recommendedName>
</protein>
<dbReference type="EMBL" id="JABMCG010000126">
    <property type="protein sequence ID" value="NUU29948.1"/>
    <property type="molecule type" value="Genomic_DNA"/>
</dbReference>
<accession>A0A850DZY7</accession>
<comment type="caution">
    <text evidence="4">The sequence shown here is derived from an EMBL/GenBank/DDBJ whole genome shotgun (WGS) entry which is preliminary data.</text>
</comment>
<organism evidence="4 5">
    <name type="scientific">Curtobacterium citreum</name>
    <dbReference type="NCBI Taxonomy" id="2036"/>
    <lineage>
        <taxon>Bacteria</taxon>
        <taxon>Bacillati</taxon>
        <taxon>Actinomycetota</taxon>
        <taxon>Actinomycetes</taxon>
        <taxon>Micrococcales</taxon>
        <taxon>Microbacteriaceae</taxon>
        <taxon>Curtobacterium</taxon>
    </lineage>
</organism>
<evidence type="ECO:0000313" key="5">
    <source>
        <dbReference type="Proteomes" id="UP000539146"/>
    </source>
</evidence>
<feature type="region of interest" description="Disordered" evidence="1">
    <location>
        <begin position="115"/>
        <end position="154"/>
    </location>
</feature>
<feature type="domain" description="Putative host cell surface-exposed lipoprotein Ltp-like HTH region" evidence="3">
    <location>
        <begin position="158"/>
        <end position="201"/>
    </location>
</feature>
<dbReference type="Pfam" id="PF07553">
    <property type="entry name" value="Lipoprotein_Ltp"/>
    <property type="match status" value="2"/>
</dbReference>
<proteinExistence type="predicted"/>
<keyword evidence="2" id="KW-0812">Transmembrane</keyword>
<feature type="domain" description="Putative host cell surface-exposed lipoprotein Ltp-like HTH region" evidence="3">
    <location>
        <begin position="204"/>
        <end position="251"/>
    </location>
</feature>
<dbReference type="Proteomes" id="UP000539146">
    <property type="component" value="Unassembled WGS sequence"/>
</dbReference>
<keyword evidence="2" id="KW-1133">Transmembrane helix</keyword>
<feature type="region of interest" description="Disordered" evidence="1">
    <location>
        <begin position="1"/>
        <end position="24"/>
    </location>
</feature>
<dbReference type="AlphaFoldDB" id="A0A850DZY7"/>
<keyword evidence="2" id="KW-0472">Membrane</keyword>
<evidence type="ECO:0000256" key="2">
    <source>
        <dbReference type="SAM" id="Phobius"/>
    </source>
</evidence>
<feature type="transmembrane region" description="Helical" evidence="2">
    <location>
        <begin position="35"/>
        <end position="68"/>
    </location>
</feature>
<feature type="transmembrane region" description="Helical" evidence="2">
    <location>
        <begin position="80"/>
        <end position="104"/>
    </location>
</feature>
<evidence type="ECO:0000259" key="3">
    <source>
        <dbReference type="Pfam" id="PF07553"/>
    </source>
</evidence>
<name>A0A850DZY7_9MICO</name>
<dbReference type="InterPro" id="IPR036388">
    <property type="entry name" value="WH-like_DNA-bd_sf"/>
</dbReference>